<dbReference type="AlphaFoldDB" id="A0A9D4F3K1"/>
<keyword evidence="2" id="KW-1185">Reference proteome</keyword>
<organism evidence="1 2">
    <name type="scientific">Dreissena polymorpha</name>
    <name type="common">Zebra mussel</name>
    <name type="synonym">Mytilus polymorpha</name>
    <dbReference type="NCBI Taxonomy" id="45954"/>
    <lineage>
        <taxon>Eukaryota</taxon>
        <taxon>Metazoa</taxon>
        <taxon>Spiralia</taxon>
        <taxon>Lophotrochozoa</taxon>
        <taxon>Mollusca</taxon>
        <taxon>Bivalvia</taxon>
        <taxon>Autobranchia</taxon>
        <taxon>Heteroconchia</taxon>
        <taxon>Euheterodonta</taxon>
        <taxon>Imparidentia</taxon>
        <taxon>Neoheterodontei</taxon>
        <taxon>Myida</taxon>
        <taxon>Dreissenoidea</taxon>
        <taxon>Dreissenidae</taxon>
        <taxon>Dreissena</taxon>
    </lineage>
</organism>
<dbReference type="Proteomes" id="UP000828390">
    <property type="component" value="Unassembled WGS sequence"/>
</dbReference>
<proteinExistence type="predicted"/>
<sequence>MWCVRDIGIVDDDANDDDSVDYRKYNYFLRKMDPVIINRTTMRHKNMPVLIL</sequence>
<reference evidence="1" key="2">
    <citation type="submission" date="2020-11" db="EMBL/GenBank/DDBJ databases">
        <authorList>
            <person name="McCartney M.A."/>
            <person name="Auch B."/>
            <person name="Kono T."/>
            <person name="Mallez S."/>
            <person name="Becker A."/>
            <person name="Gohl D.M."/>
            <person name="Silverstein K.A.T."/>
            <person name="Koren S."/>
            <person name="Bechman K.B."/>
            <person name="Herman A."/>
            <person name="Abrahante J.E."/>
            <person name="Garbe J."/>
        </authorList>
    </citation>
    <scope>NUCLEOTIDE SEQUENCE</scope>
    <source>
        <strain evidence="1">Duluth1</strain>
        <tissue evidence="1">Whole animal</tissue>
    </source>
</reference>
<name>A0A9D4F3K1_DREPO</name>
<reference evidence="1" key="1">
    <citation type="journal article" date="2019" name="bioRxiv">
        <title>The Genome of the Zebra Mussel, Dreissena polymorpha: A Resource for Invasive Species Research.</title>
        <authorList>
            <person name="McCartney M.A."/>
            <person name="Auch B."/>
            <person name="Kono T."/>
            <person name="Mallez S."/>
            <person name="Zhang Y."/>
            <person name="Obille A."/>
            <person name="Becker A."/>
            <person name="Abrahante J.E."/>
            <person name="Garbe J."/>
            <person name="Badalamenti J.P."/>
            <person name="Herman A."/>
            <person name="Mangelson H."/>
            <person name="Liachko I."/>
            <person name="Sullivan S."/>
            <person name="Sone E.D."/>
            <person name="Koren S."/>
            <person name="Silverstein K.A.T."/>
            <person name="Beckman K.B."/>
            <person name="Gohl D.M."/>
        </authorList>
    </citation>
    <scope>NUCLEOTIDE SEQUENCE</scope>
    <source>
        <strain evidence="1">Duluth1</strain>
        <tissue evidence="1">Whole animal</tissue>
    </source>
</reference>
<dbReference type="EMBL" id="JAIWYP010000008">
    <property type="protein sequence ID" value="KAH3790696.1"/>
    <property type="molecule type" value="Genomic_DNA"/>
</dbReference>
<comment type="caution">
    <text evidence="1">The sequence shown here is derived from an EMBL/GenBank/DDBJ whole genome shotgun (WGS) entry which is preliminary data.</text>
</comment>
<gene>
    <name evidence="1" type="ORF">DPMN_168903</name>
</gene>
<evidence type="ECO:0000313" key="2">
    <source>
        <dbReference type="Proteomes" id="UP000828390"/>
    </source>
</evidence>
<evidence type="ECO:0000313" key="1">
    <source>
        <dbReference type="EMBL" id="KAH3790696.1"/>
    </source>
</evidence>
<accession>A0A9D4F3K1</accession>
<protein>
    <submittedName>
        <fullName evidence="1">Uncharacterized protein</fullName>
    </submittedName>
</protein>